<accession>A0ACB6R1D6</accession>
<reference evidence="1" key="1">
    <citation type="journal article" date="2020" name="Stud. Mycol.">
        <title>101 Dothideomycetes genomes: a test case for predicting lifestyles and emergence of pathogens.</title>
        <authorList>
            <person name="Haridas S."/>
            <person name="Albert R."/>
            <person name="Binder M."/>
            <person name="Bloem J."/>
            <person name="Labutti K."/>
            <person name="Salamov A."/>
            <person name="Andreopoulos B."/>
            <person name="Baker S."/>
            <person name="Barry K."/>
            <person name="Bills G."/>
            <person name="Bluhm B."/>
            <person name="Cannon C."/>
            <person name="Castanera R."/>
            <person name="Culley D."/>
            <person name="Daum C."/>
            <person name="Ezra D."/>
            <person name="Gonzalez J."/>
            <person name="Henrissat B."/>
            <person name="Kuo A."/>
            <person name="Liang C."/>
            <person name="Lipzen A."/>
            <person name="Lutzoni F."/>
            <person name="Magnuson J."/>
            <person name="Mondo S."/>
            <person name="Nolan M."/>
            <person name="Ohm R."/>
            <person name="Pangilinan J."/>
            <person name="Park H.-J."/>
            <person name="Ramirez L."/>
            <person name="Alfaro M."/>
            <person name="Sun H."/>
            <person name="Tritt A."/>
            <person name="Yoshinaga Y."/>
            <person name="Zwiers L.-H."/>
            <person name="Turgeon B."/>
            <person name="Goodwin S."/>
            <person name="Spatafora J."/>
            <person name="Crous P."/>
            <person name="Grigoriev I."/>
        </authorList>
    </citation>
    <scope>NUCLEOTIDE SEQUENCE</scope>
    <source>
        <strain evidence="1">ATCC 200398</strain>
    </source>
</reference>
<gene>
    <name evidence="1" type="ORF">BDR25DRAFT_341252</name>
</gene>
<evidence type="ECO:0000313" key="1">
    <source>
        <dbReference type="EMBL" id="KAF2473069.1"/>
    </source>
</evidence>
<keyword evidence="2" id="KW-1185">Reference proteome</keyword>
<name>A0ACB6R1D6_9PLEO</name>
<proteinExistence type="predicted"/>
<organism evidence="1 2">
    <name type="scientific">Lindgomyces ingoldianus</name>
    <dbReference type="NCBI Taxonomy" id="673940"/>
    <lineage>
        <taxon>Eukaryota</taxon>
        <taxon>Fungi</taxon>
        <taxon>Dikarya</taxon>
        <taxon>Ascomycota</taxon>
        <taxon>Pezizomycotina</taxon>
        <taxon>Dothideomycetes</taxon>
        <taxon>Pleosporomycetidae</taxon>
        <taxon>Pleosporales</taxon>
        <taxon>Lindgomycetaceae</taxon>
        <taxon>Lindgomyces</taxon>
    </lineage>
</organism>
<protein>
    <submittedName>
        <fullName evidence="1">Actin-like ATPase domain-containing protein</fullName>
    </submittedName>
</protein>
<evidence type="ECO:0000313" key="2">
    <source>
        <dbReference type="Proteomes" id="UP000799755"/>
    </source>
</evidence>
<dbReference type="Proteomes" id="UP000799755">
    <property type="component" value="Unassembled WGS sequence"/>
</dbReference>
<sequence length="625" mass="70602">MDSYTEESSVQEQRLVIGLDYGTTFTGVAYATPLGATCPLEKIDPITDWGEKMDNHDKVPSVISYSQPTRERKEAQWGSDLSPGAVTMVHTKLELVVGNVSEELDLLLQSLEGTKNLNFQHVRTSTGLRGNPEYPHKSPEEIVTEYLTKVFEYLEKVVKDFSEVLRRTISTDIVITVPTEWYESYRAMNATYRAATKAGFSERSFPRLQDVLFVTEAEAAAFYAVRYLRDTQGPDFLKENACFVLCDAGGGTVDVVSYEVKQLEPLQLAQIGYPTGRKCGSIFINLEFKKWLRELIGDKHYQKLDPHMEMSKITSHAVEGRALRELMKNFNAQKEVFTKNYGRSISMDLPAPLENLDIPGKVNHGEITISCTKMEQFFDVCVDQVVDLITGHMYHIEQDGGRPKNVFLVGGFGRSPYLREEIKATLETWDVNLPDLATSWTAVVRGAVLCGIEKSDTQNLLHASSCRHHYGISVNQPFSAAYFSESDRVVSPENNIAYAQAQMIWMLKKGDLVLSNKPRAAEQSLTVSFSKTDDRKGKVTIYRYSEKDPPERLGNGRKELTTACVLTYDLSDIPLEEFDLVHNNQKKLETYNAELRVSMSLNGSNLKASIWWRNKELATDDNIMY</sequence>
<dbReference type="EMBL" id="MU003500">
    <property type="protein sequence ID" value="KAF2473069.1"/>
    <property type="molecule type" value="Genomic_DNA"/>
</dbReference>
<comment type="caution">
    <text evidence="1">The sequence shown here is derived from an EMBL/GenBank/DDBJ whole genome shotgun (WGS) entry which is preliminary data.</text>
</comment>